<dbReference type="SMART" id="SM01390">
    <property type="entry name" value="Ribosomal_S4"/>
    <property type="match status" value="1"/>
</dbReference>
<comment type="function">
    <text evidence="6">With S5 and S12 plays an important role in translational accuracy.</text>
</comment>
<evidence type="ECO:0000259" key="10">
    <source>
        <dbReference type="SMART" id="SM01390"/>
    </source>
</evidence>
<proteinExistence type="inferred from homology"/>
<dbReference type="InterPro" id="IPR018079">
    <property type="entry name" value="Ribosomal_uS4_CS"/>
</dbReference>
<evidence type="ECO:0000256" key="8">
    <source>
        <dbReference type="SAM" id="MobiDB-lite"/>
    </source>
</evidence>
<evidence type="ECO:0000313" key="11">
    <source>
        <dbReference type="EMBL" id="AXI98036.1"/>
    </source>
</evidence>
<dbReference type="RefSeq" id="YP_009512136.1">
    <property type="nucleotide sequence ID" value="NC_039156.1"/>
</dbReference>
<evidence type="ECO:0000256" key="7">
    <source>
        <dbReference type="RuleBase" id="RU003699"/>
    </source>
</evidence>
<dbReference type="PANTHER" id="PTHR11831">
    <property type="entry name" value="30S 40S RIBOSOMAL PROTEIN"/>
    <property type="match status" value="1"/>
</dbReference>
<dbReference type="PROSITE" id="PS50889">
    <property type="entry name" value="S4"/>
    <property type="match status" value="1"/>
</dbReference>
<dbReference type="PROSITE" id="PS00632">
    <property type="entry name" value="RIBOSOMAL_S4"/>
    <property type="match status" value="1"/>
</dbReference>
<dbReference type="NCBIfam" id="TIGR01017">
    <property type="entry name" value="rpsD_bact"/>
    <property type="match status" value="1"/>
</dbReference>
<evidence type="ECO:0000256" key="5">
    <source>
        <dbReference type="ARBA" id="ARBA00023274"/>
    </source>
</evidence>
<comment type="similarity">
    <text evidence="1 6 7">Belongs to the universal ribosomal protein uS4 family.</text>
</comment>
<keyword evidence="5 6" id="KW-0687">Ribonucleoprotein</keyword>
<dbReference type="PANTHER" id="PTHR11831:SF4">
    <property type="entry name" value="SMALL RIBOSOMAL SUBUNIT PROTEIN US4M"/>
    <property type="match status" value="1"/>
</dbReference>
<dbReference type="EMBL" id="MF622086">
    <property type="protein sequence ID" value="AXI98036.1"/>
    <property type="molecule type" value="Genomic_DNA"/>
</dbReference>
<gene>
    <name evidence="6 11" type="primary">rps4</name>
</gene>
<comment type="function">
    <text evidence="6">One of the primary rRNA binding proteins, it binds directly to 16S rRNA where it nucleates assembly of the body of the 30S subunit.</text>
</comment>
<feature type="compositionally biased region" description="Basic residues" evidence="8">
    <location>
        <begin position="1"/>
        <end position="16"/>
    </location>
</feature>
<dbReference type="GO" id="GO:0006412">
    <property type="term" value="P:translation"/>
    <property type="evidence" value="ECO:0007669"/>
    <property type="project" value="UniProtKB-UniRule"/>
</dbReference>
<protein>
    <recommendedName>
        <fullName evidence="6">Small ribosomal subunit protein uS4c</fullName>
    </recommendedName>
</protein>
<evidence type="ECO:0000256" key="1">
    <source>
        <dbReference type="ARBA" id="ARBA00007465"/>
    </source>
</evidence>
<dbReference type="InterPro" id="IPR002942">
    <property type="entry name" value="S4_RNA-bd"/>
</dbReference>
<keyword evidence="11" id="KW-0934">Plastid</keyword>
<keyword evidence="3 6" id="KW-0694">RNA-binding</keyword>
<comment type="subunit">
    <text evidence="6">Part of the 30S ribosomal subunit. Contacts protein S5. The interaction surface between S4 and S5 is involved in control of translational fidelity.</text>
</comment>
<dbReference type="InterPro" id="IPR005709">
    <property type="entry name" value="Ribosomal_uS4_bac-type"/>
</dbReference>
<dbReference type="InterPro" id="IPR036986">
    <property type="entry name" value="S4_RNA-bd_sf"/>
</dbReference>
<dbReference type="GO" id="GO:0003735">
    <property type="term" value="F:structural constituent of ribosome"/>
    <property type="evidence" value="ECO:0007669"/>
    <property type="project" value="InterPro"/>
</dbReference>
<dbReference type="FunFam" id="1.10.1050.10:FF:000002">
    <property type="entry name" value="30S ribosomal protein S4, chloroplastic"/>
    <property type="match status" value="1"/>
</dbReference>
<organism evidence="11">
    <name type="scientific">Euglena hiemalis</name>
    <dbReference type="NCBI Taxonomy" id="392896"/>
    <lineage>
        <taxon>Eukaryota</taxon>
        <taxon>Discoba</taxon>
        <taxon>Euglenozoa</taxon>
        <taxon>Euglenida</taxon>
        <taxon>Spirocuta</taxon>
        <taxon>Euglenophyceae</taxon>
        <taxon>Euglenales</taxon>
        <taxon>Euglenaceae</taxon>
        <taxon>Euglena</taxon>
    </lineage>
</organism>
<sequence length="205" mass="23613">MSRYRGPRLRITRRLGKLPGLTNKTSKKKKAPGQQGSSFRSKKKVSKYNIRLKEKQKLRFNYGITERQLLNYVKKARKKKGSSGRLLLTFLEMRLDNIVHRLGFAPTIMAAKQLINHGHICVDEKMIDIPSFICQPKSIIRAKKSTISQNTIKKNVESHEILLIPPHLSLNKKNMEAKIIGLINRKAISLIINELLVIEFYSRKV</sequence>
<dbReference type="GO" id="GO:0015935">
    <property type="term" value="C:small ribosomal subunit"/>
    <property type="evidence" value="ECO:0007669"/>
    <property type="project" value="InterPro"/>
</dbReference>
<feature type="domain" description="Small ribosomal subunit protein uS4 N-terminal" evidence="10">
    <location>
        <begin position="3"/>
        <end position="92"/>
    </location>
</feature>
<name>A0A345UC50_9EUGL</name>
<evidence type="ECO:0000256" key="2">
    <source>
        <dbReference type="ARBA" id="ARBA00022730"/>
    </source>
</evidence>
<evidence type="ECO:0000256" key="3">
    <source>
        <dbReference type="ARBA" id="ARBA00022884"/>
    </source>
</evidence>
<keyword evidence="2 6" id="KW-0699">rRNA-binding</keyword>
<dbReference type="InterPro" id="IPR022801">
    <property type="entry name" value="Ribosomal_uS4"/>
</dbReference>
<dbReference type="Gene3D" id="3.10.290.10">
    <property type="entry name" value="RNA-binding S4 domain"/>
    <property type="match status" value="1"/>
</dbReference>
<dbReference type="GeneID" id="37625045"/>
<keyword evidence="4 6" id="KW-0689">Ribosomal protein</keyword>
<evidence type="ECO:0000259" key="9">
    <source>
        <dbReference type="SMART" id="SM00363"/>
    </source>
</evidence>
<dbReference type="GO" id="GO:0009507">
    <property type="term" value="C:chloroplast"/>
    <property type="evidence" value="ECO:0007669"/>
    <property type="project" value="UniProtKB-SubCell"/>
</dbReference>
<dbReference type="Pfam" id="PF00163">
    <property type="entry name" value="Ribosomal_S4"/>
    <property type="match status" value="1"/>
</dbReference>
<dbReference type="InterPro" id="IPR001912">
    <property type="entry name" value="Ribosomal_uS4_N"/>
</dbReference>
<reference evidence="11" key="1">
    <citation type="journal article" date="2018" name="J. Appl. Phycol.">
        <title>Intrageneric chloroplast genome comparison in the genus Euglena (Phylum: Euglenophyta) with annotated chloroplast genomes of Euglena hiemalis and Euglena clara.</title>
        <authorList>
            <person name="Ellala Hewadikaramge M."/>
            <person name="Linton E."/>
        </authorList>
    </citation>
    <scope>NUCLEOTIDE SEQUENCE</scope>
    <source>
        <strain evidence="11">CCAP1224.35</strain>
    </source>
</reference>
<feature type="region of interest" description="Disordered" evidence="8">
    <location>
        <begin position="1"/>
        <end position="44"/>
    </location>
</feature>
<dbReference type="SUPFAM" id="SSF55174">
    <property type="entry name" value="Alpha-L RNA-binding motif"/>
    <property type="match status" value="1"/>
</dbReference>
<dbReference type="HAMAP" id="MF_01306_B">
    <property type="entry name" value="Ribosomal_uS4_B"/>
    <property type="match status" value="1"/>
</dbReference>
<dbReference type="GO" id="GO:0019843">
    <property type="term" value="F:rRNA binding"/>
    <property type="evidence" value="ECO:0007669"/>
    <property type="project" value="UniProtKB-UniRule"/>
</dbReference>
<dbReference type="SMART" id="SM00363">
    <property type="entry name" value="S4"/>
    <property type="match status" value="1"/>
</dbReference>
<dbReference type="FunFam" id="3.10.290.10:FF:000001">
    <property type="entry name" value="30S ribosomal protein S4"/>
    <property type="match status" value="1"/>
</dbReference>
<evidence type="ECO:0000256" key="4">
    <source>
        <dbReference type="ARBA" id="ARBA00022980"/>
    </source>
</evidence>
<comment type="subcellular location">
    <subcellularLocation>
        <location evidence="6">Plastid</location>
        <location evidence="6">Chloroplast</location>
    </subcellularLocation>
</comment>
<evidence type="ECO:0000256" key="6">
    <source>
        <dbReference type="HAMAP-Rule" id="MF_01306"/>
    </source>
</evidence>
<geneLocation type="chloroplast" evidence="11"/>
<feature type="domain" description="RNA-binding S4" evidence="9">
    <location>
        <begin position="93"/>
        <end position="157"/>
    </location>
</feature>
<keyword evidence="11" id="KW-0150">Chloroplast</keyword>
<dbReference type="Pfam" id="PF01479">
    <property type="entry name" value="S4"/>
    <property type="match status" value="1"/>
</dbReference>
<dbReference type="GO" id="GO:0042274">
    <property type="term" value="P:ribosomal small subunit biogenesis"/>
    <property type="evidence" value="ECO:0007669"/>
    <property type="project" value="TreeGrafter"/>
</dbReference>
<dbReference type="NCBIfam" id="NF003717">
    <property type="entry name" value="PRK05327.1"/>
    <property type="match status" value="1"/>
</dbReference>
<dbReference type="Gene3D" id="1.10.1050.10">
    <property type="entry name" value="Ribosomal Protein S4 Delta 41, Chain A, domain 1"/>
    <property type="match status" value="1"/>
</dbReference>
<dbReference type="AlphaFoldDB" id="A0A345UC50"/>
<accession>A0A345UC50</accession>
<dbReference type="CDD" id="cd00165">
    <property type="entry name" value="S4"/>
    <property type="match status" value="1"/>
</dbReference>